<evidence type="ECO:0000313" key="1">
    <source>
        <dbReference type="EMBL" id="KAG2861480.1"/>
    </source>
</evidence>
<sequence>MRLACTTASVLASEPRLLISIDNCIAETASTTESAMDGCGPPTWRLQEDGTCIFRVIQYQAWCSFPSTLVVAIGGI</sequence>
<accession>A0A8T1E1E9</accession>
<proteinExistence type="predicted"/>
<dbReference type="Proteomes" id="UP000736787">
    <property type="component" value="Unassembled WGS sequence"/>
</dbReference>
<evidence type="ECO:0000313" key="5">
    <source>
        <dbReference type="EMBL" id="KAG3224049.1"/>
    </source>
</evidence>
<dbReference type="EMBL" id="RCML01000125">
    <property type="protein sequence ID" value="KAG2989906.1"/>
    <property type="molecule type" value="Genomic_DNA"/>
</dbReference>
<evidence type="ECO:0000313" key="4">
    <source>
        <dbReference type="EMBL" id="KAG2989906.1"/>
    </source>
</evidence>
<dbReference type="EMBL" id="RCMK01000140">
    <property type="protein sequence ID" value="KAG2947119.1"/>
    <property type="molecule type" value="Genomic_DNA"/>
</dbReference>
<dbReference type="Proteomes" id="UP000697107">
    <property type="component" value="Unassembled WGS sequence"/>
</dbReference>
<organism evidence="3 6">
    <name type="scientific">Phytophthora cactorum</name>
    <dbReference type="NCBI Taxonomy" id="29920"/>
    <lineage>
        <taxon>Eukaryota</taxon>
        <taxon>Sar</taxon>
        <taxon>Stramenopiles</taxon>
        <taxon>Oomycota</taxon>
        <taxon>Peronosporomycetes</taxon>
        <taxon>Peronosporales</taxon>
        <taxon>Peronosporaceae</taxon>
        <taxon>Phytophthora</taxon>
    </lineage>
</organism>
<dbReference type="AlphaFoldDB" id="A0A8T1E1E9"/>
<dbReference type="Proteomes" id="UP000774804">
    <property type="component" value="Unassembled WGS sequence"/>
</dbReference>
<evidence type="ECO:0000313" key="2">
    <source>
        <dbReference type="EMBL" id="KAG2931553.1"/>
    </source>
</evidence>
<dbReference type="Proteomes" id="UP000760860">
    <property type="component" value="Unassembled WGS sequence"/>
</dbReference>
<dbReference type="EMBL" id="RCMI01000131">
    <property type="protein sequence ID" value="KAG2931553.1"/>
    <property type="molecule type" value="Genomic_DNA"/>
</dbReference>
<reference evidence="3" key="1">
    <citation type="submission" date="2018-10" db="EMBL/GenBank/DDBJ databases">
        <title>Effector identification in a new, highly contiguous assembly of the strawberry crown rot pathogen Phytophthora cactorum.</title>
        <authorList>
            <person name="Armitage A.D."/>
            <person name="Nellist C.F."/>
            <person name="Bates H."/>
            <person name="Vickerstaff R.J."/>
            <person name="Harrison R.J."/>
        </authorList>
    </citation>
    <scope>NUCLEOTIDE SEQUENCE</scope>
    <source>
        <strain evidence="1">15-7</strain>
        <strain evidence="2">4032</strain>
        <strain evidence="3">4040</strain>
        <strain evidence="4">P415</strain>
        <strain evidence="5">P421</strain>
    </source>
</reference>
<evidence type="ECO:0000313" key="3">
    <source>
        <dbReference type="EMBL" id="KAG2947119.1"/>
    </source>
</evidence>
<protein>
    <submittedName>
        <fullName evidence="3">Uncharacterized protein</fullName>
    </submittedName>
</protein>
<dbReference type="EMBL" id="RCMV01000125">
    <property type="protein sequence ID" value="KAG3224049.1"/>
    <property type="molecule type" value="Genomic_DNA"/>
</dbReference>
<gene>
    <name evidence="1" type="ORF">PC113_g7132</name>
    <name evidence="2" type="ORF">PC115_g6065</name>
    <name evidence="3" type="ORF">PC117_g7070</name>
    <name evidence="4" type="ORF">PC118_g5907</name>
    <name evidence="5" type="ORF">PC129_g5312</name>
</gene>
<dbReference type="Proteomes" id="UP000735874">
    <property type="component" value="Unassembled WGS sequence"/>
</dbReference>
<name>A0A8T1E1E9_9STRA</name>
<dbReference type="EMBL" id="RCMG01000153">
    <property type="protein sequence ID" value="KAG2861480.1"/>
    <property type="molecule type" value="Genomic_DNA"/>
</dbReference>
<evidence type="ECO:0000313" key="6">
    <source>
        <dbReference type="Proteomes" id="UP000736787"/>
    </source>
</evidence>
<comment type="caution">
    <text evidence="3">The sequence shown here is derived from an EMBL/GenBank/DDBJ whole genome shotgun (WGS) entry which is preliminary data.</text>
</comment>